<name>A0A0L0N0N4_TOLOC</name>
<protein>
    <recommendedName>
        <fullName evidence="3">Aminoglycoside phosphotransferase domain-containing protein</fullName>
    </recommendedName>
</protein>
<reference evidence="1 2" key="1">
    <citation type="journal article" date="2015" name="BMC Genomics">
        <title>The genome of the truffle-parasite Tolypocladium ophioglossoides and the evolution of antifungal peptaibiotics.</title>
        <authorList>
            <person name="Quandt C.A."/>
            <person name="Bushley K.E."/>
            <person name="Spatafora J.W."/>
        </authorList>
    </citation>
    <scope>NUCLEOTIDE SEQUENCE [LARGE SCALE GENOMIC DNA]</scope>
    <source>
        <strain evidence="1 2">CBS 100239</strain>
    </source>
</reference>
<dbReference type="EMBL" id="LFRF01000034">
    <property type="protein sequence ID" value="KND87586.1"/>
    <property type="molecule type" value="Genomic_DNA"/>
</dbReference>
<dbReference type="OrthoDB" id="5412996at2759"/>
<dbReference type="Proteomes" id="UP000036947">
    <property type="component" value="Unassembled WGS sequence"/>
</dbReference>
<dbReference type="AlphaFoldDB" id="A0A0L0N0N4"/>
<organism evidence="1 2">
    <name type="scientific">Tolypocladium ophioglossoides (strain CBS 100239)</name>
    <name type="common">Snaketongue truffleclub</name>
    <name type="synonym">Elaphocordyceps ophioglossoides</name>
    <dbReference type="NCBI Taxonomy" id="1163406"/>
    <lineage>
        <taxon>Eukaryota</taxon>
        <taxon>Fungi</taxon>
        <taxon>Dikarya</taxon>
        <taxon>Ascomycota</taxon>
        <taxon>Pezizomycotina</taxon>
        <taxon>Sordariomycetes</taxon>
        <taxon>Hypocreomycetidae</taxon>
        <taxon>Hypocreales</taxon>
        <taxon>Ophiocordycipitaceae</taxon>
        <taxon>Tolypocladium</taxon>
    </lineage>
</organism>
<evidence type="ECO:0008006" key="3">
    <source>
        <dbReference type="Google" id="ProtNLM"/>
    </source>
</evidence>
<gene>
    <name evidence="1" type="ORF">TOPH_07772</name>
</gene>
<proteinExistence type="predicted"/>
<comment type="caution">
    <text evidence="1">The sequence shown here is derived from an EMBL/GenBank/DDBJ whole genome shotgun (WGS) entry which is preliminary data.</text>
</comment>
<evidence type="ECO:0000313" key="2">
    <source>
        <dbReference type="Proteomes" id="UP000036947"/>
    </source>
</evidence>
<evidence type="ECO:0000313" key="1">
    <source>
        <dbReference type="EMBL" id="KND87586.1"/>
    </source>
</evidence>
<accession>A0A0L0N0N4</accession>
<keyword evidence="2" id="KW-1185">Reference proteome</keyword>
<sequence>MLYRIRLEESSPDIMVRLPCPSLIQFPWEKTAQEAATAALIAKETGLPIPRQHFHGEESPVGPYVMMDHIETQGSVSARLTKPSKDSSEHHVLDPDIADSALEAIWGQIARVICNYTS</sequence>
<dbReference type="STRING" id="1163406.A0A0L0N0N4"/>